<evidence type="ECO:0000256" key="6">
    <source>
        <dbReference type="ARBA" id="ARBA00023136"/>
    </source>
</evidence>
<comment type="similarity">
    <text evidence="2">Belongs to the chromate ion transporter (CHR) (TC 2.A.51) family.</text>
</comment>
<proteinExistence type="inferred from homology"/>
<feature type="region of interest" description="Disordered" evidence="7">
    <location>
        <begin position="225"/>
        <end position="244"/>
    </location>
</feature>
<evidence type="ECO:0000256" key="7">
    <source>
        <dbReference type="SAM" id="MobiDB-lite"/>
    </source>
</evidence>
<keyword evidence="10" id="KW-1185">Reference proteome</keyword>
<feature type="transmembrane region" description="Helical" evidence="8">
    <location>
        <begin position="105"/>
        <end position="126"/>
    </location>
</feature>
<keyword evidence="4 8" id="KW-0812">Transmembrane</keyword>
<keyword evidence="5 8" id="KW-1133">Transmembrane helix</keyword>
<dbReference type="PIRSF" id="PIRSF004810">
    <property type="entry name" value="ChrA"/>
    <property type="match status" value="1"/>
</dbReference>
<evidence type="ECO:0000313" key="9">
    <source>
        <dbReference type="EMBL" id="KAK4502151.1"/>
    </source>
</evidence>
<evidence type="ECO:0000256" key="8">
    <source>
        <dbReference type="SAM" id="Phobius"/>
    </source>
</evidence>
<reference evidence="9 10" key="1">
    <citation type="journal article" date="2023" name="G3 (Bethesda)">
        <title>A chromosome-level genome assembly of Zasmidium syzygii isolated from banana leaves.</title>
        <authorList>
            <person name="van Westerhoven A.C."/>
            <person name="Mehrabi R."/>
            <person name="Talebi R."/>
            <person name="Steentjes M.B.F."/>
            <person name="Corcolon B."/>
            <person name="Chong P.A."/>
            <person name="Kema G.H.J."/>
            <person name="Seidl M.F."/>
        </authorList>
    </citation>
    <scope>NUCLEOTIDE SEQUENCE [LARGE SCALE GENOMIC DNA]</scope>
    <source>
        <strain evidence="9 10">P124</strain>
    </source>
</reference>
<keyword evidence="6 8" id="KW-0472">Membrane</keyword>
<evidence type="ECO:0000256" key="4">
    <source>
        <dbReference type="ARBA" id="ARBA00022692"/>
    </source>
</evidence>
<accession>A0ABR0ELL4</accession>
<feature type="transmembrane region" description="Helical" evidence="8">
    <location>
        <begin position="347"/>
        <end position="368"/>
    </location>
</feature>
<feature type="transmembrane region" description="Helical" evidence="8">
    <location>
        <begin position="308"/>
        <end position="327"/>
    </location>
</feature>
<feature type="transmembrane region" description="Helical" evidence="8">
    <location>
        <begin position="380"/>
        <end position="401"/>
    </location>
</feature>
<feature type="transmembrane region" description="Helical" evidence="8">
    <location>
        <begin position="413"/>
        <end position="433"/>
    </location>
</feature>
<dbReference type="PANTHER" id="PTHR33567">
    <property type="entry name" value="CHROMATE ION TRANSPORTER (EUROFUNG)"/>
    <property type="match status" value="1"/>
</dbReference>
<evidence type="ECO:0000256" key="3">
    <source>
        <dbReference type="ARBA" id="ARBA00022475"/>
    </source>
</evidence>
<feature type="transmembrane region" description="Helical" evidence="8">
    <location>
        <begin position="276"/>
        <end position="296"/>
    </location>
</feature>
<gene>
    <name evidence="9" type="ORF">PRZ48_005574</name>
</gene>
<evidence type="ECO:0000256" key="1">
    <source>
        <dbReference type="ARBA" id="ARBA00004651"/>
    </source>
</evidence>
<evidence type="ECO:0000313" key="10">
    <source>
        <dbReference type="Proteomes" id="UP001305779"/>
    </source>
</evidence>
<dbReference type="EMBL" id="JAXOVC010000004">
    <property type="protein sequence ID" value="KAK4502151.1"/>
    <property type="molecule type" value="Genomic_DNA"/>
</dbReference>
<feature type="compositionally biased region" description="Polar residues" evidence="7">
    <location>
        <begin position="229"/>
        <end position="238"/>
    </location>
</feature>
<evidence type="ECO:0000256" key="2">
    <source>
        <dbReference type="ARBA" id="ARBA00005262"/>
    </source>
</evidence>
<dbReference type="InterPro" id="IPR014047">
    <property type="entry name" value="Chr_Tranpt_l_chain"/>
</dbReference>
<dbReference type="PANTHER" id="PTHR33567:SF3">
    <property type="entry name" value="CHROMATE ION TRANSPORTER (EUROFUNG)"/>
    <property type="match status" value="1"/>
</dbReference>
<comment type="subcellular location">
    <subcellularLocation>
        <location evidence="1">Cell membrane</location>
        <topology evidence="1">Multi-pass membrane protein</topology>
    </subcellularLocation>
</comment>
<name>A0ABR0ELL4_ZASCE</name>
<feature type="transmembrane region" description="Helical" evidence="8">
    <location>
        <begin position="474"/>
        <end position="490"/>
    </location>
</feature>
<feature type="transmembrane region" description="Helical" evidence="8">
    <location>
        <begin position="453"/>
        <end position="468"/>
    </location>
</feature>
<sequence>MATTLARLRDLVVRGRKALLPNGETISKIPLLDMLAHNWHLGFISFGGPTVHFQMFRELYVEKYNWLDDTAYDELFGLCQALSGPASTKMLYIINVMHYGSRCGIAAFFVWSLPMAITSWGLAIGIRKIQDELPPPAYALLSGLNSATVGIVALAAVQLSQKAITDTLTRTIVFLGAAAGMLYNALWYFPVLIAVGGLMTTASDLRLIQRGSRALSRRELTEDRLESVNPESLEQNPQEPEISVRHRISTESQARAATPSQEPTSRSSLFSWKTGAIVLTSFFISFAIFMACRGIYSSRNRAFDLFANMYLAGTIIFGGGPVVIPLLREYIVTPGWVSPRDFLLGLAIVQAFPGPNFNFAVYLGALAVQRSSTPATAGAVIAFFGIFVPGMWLATGLLGIWSSVRKVHAVRAALRGVHAAAVGLVFTAVYRLFEIGYLDSEVRNGGSLSRHPWWVVIVATSFVGGMHYKVSPPAAILLGAVMGLIWYAVVRA</sequence>
<evidence type="ECO:0000256" key="5">
    <source>
        <dbReference type="ARBA" id="ARBA00022989"/>
    </source>
</evidence>
<organism evidence="9 10">
    <name type="scientific">Zasmidium cellare</name>
    <name type="common">Wine cellar mold</name>
    <name type="synonym">Racodium cellare</name>
    <dbReference type="NCBI Taxonomy" id="395010"/>
    <lineage>
        <taxon>Eukaryota</taxon>
        <taxon>Fungi</taxon>
        <taxon>Dikarya</taxon>
        <taxon>Ascomycota</taxon>
        <taxon>Pezizomycotina</taxon>
        <taxon>Dothideomycetes</taxon>
        <taxon>Dothideomycetidae</taxon>
        <taxon>Mycosphaerellales</taxon>
        <taxon>Mycosphaerellaceae</taxon>
        <taxon>Zasmidium</taxon>
    </lineage>
</organism>
<dbReference type="Pfam" id="PF02417">
    <property type="entry name" value="Chromate_transp"/>
    <property type="match status" value="2"/>
</dbReference>
<keyword evidence="3" id="KW-1003">Cell membrane</keyword>
<dbReference type="InterPro" id="IPR003370">
    <property type="entry name" value="Chromate_transpt"/>
</dbReference>
<feature type="transmembrane region" description="Helical" evidence="8">
    <location>
        <begin position="138"/>
        <end position="159"/>
    </location>
</feature>
<evidence type="ECO:0008006" key="11">
    <source>
        <dbReference type="Google" id="ProtNLM"/>
    </source>
</evidence>
<protein>
    <recommendedName>
        <fullName evidence="11">Chromate transporter</fullName>
    </recommendedName>
</protein>
<dbReference type="Proteomes" id="UP001305779">
    <property type="component" value="Unassembled WGS sequence"/>
</dbReference>
<comment type="caution">
    <text evidence="9">The sequence shown here is derived from an EMBL/GenBank/DDBJ whole genome shotgun (WGS) entry which is preliminary data.</text>
</comment>
<feature type="transmembrane region" description="Helical" evidence="8">
    <location>
        <begin position="171"/>
        <end position="189"/>
    </location>
</feature>